<dbReference type="EMBL" id="FOSL01000005">
    <property type="protein sequence ID" value="SFK34436.1"/>
    <property type="molecule type" value="Genomic_DNA"/>
</dbReference>
<reference evidence="6 7" key="1">
    <citation type="submission" date="2016-10" db="EMBL/GenBank/DDBJ databases">
        <authorList>
            <person name="Varghese N."/>
            <person name="Submissions S."/>
        </authorList>
    </citation>
    <scope>NUCLEOTIDE SEQUENCE [LARGE SCALE GENOMIC DNA]</scope>
    <source>
        <strain evidence="6 7">DSM 21822</strain>
    </source>
</reference>
<dbReference type="Proteomes" id="UP000323300">
    <property type="component" value="Unassembled WGS sequence"/>
</dbReference>
<dbReference type="PANTHER" id="PTHR33337:SF40">
    <property type="entry name" value="CENP-V_GFA DOMAIN-CONTAINING PROTEIN-RELATED"/>
    <property type="match status" value="1"/>
</dbReference>
<dbReference type="SUPFAM" id="SSF51316">
    <property type="entry name" value="Mss4-like"/>
    <property type="match status" value="1"/>
</dbReference>
<dbReference type="InterPro" id="IPR011057">
    <property type="entry name" value="Mss4-like_sf"/>
</dbReference>
<feature type="domain" description="CENP-V/GFA" evidence="5">
    <location>
        <begin position="4"/>
        <end position="116"/>
    </location>
</feature>
<comment type="similarity">
    <text evidence="1">Belongs to the Gfa family.</text>
</comment>
<proteinExistence type="inferred from homology"/>
<sequence>MAVYEGGCLCGTVRYRAEAVPINSRVCHCRLCQKAIGAAFNARVLFGIGDVILDGPAATVNSSADLERGYCPLCGTTIFSRRQKAGIIGLTCGSLDEPSLFEPEMHIFTASKQPWVRLEDGLPQYEGAPPPV</sequence>
<evidence type="ECO:0000313" key="6">
    <source>
        <dbReference type="EMBL" id="SFK34436.1"/>
    </source>
</evidence>
<evidence type="ECO:0000256" key="4">
    <source>
        <dbReference type="ARBA" id="ARBA00023239"/>
    </source>
</evidence>
<keyword evidence="3" id="KW-0862">Zinc</keyword>
<accession>A0A1I3YT95</accession>
<dbReference type="Gene3D" id="3.90.1590.10">
    <property type="entry name" value="glutathione-dependent formaldehyde- activating enzyme (gfa)"/>
    <property type="match status" value="1"/>
</dbReference>
<evidence type="ECO:0000256" key="2">
    <source>
        <dbReference type="ARBA" id="ARBA00022723"/>
    </source>
</evidence>
<keyword evidence="4" id="KW-0456">Lyase</keyword>
<evidence type="ECO:0000256" key="1">
    <source>
        <dbReference type="ARBA" id="ARBA00005495"/>
    </source>
</evidence>
<dbReference type="AlphaFoldDB" id="A0A1I3YT95"/>
<protein>
    <submittedName>
        <fullName evidence="6">Uncharacterized conserved protein</fullName>
    </submittedName>
</protein>
<dbReference type="GO" id="GO:0046872">
    <property type="term" value="F:metal ion binding"/>
    <property type="evidence" value="ECO:0007669"/>
    <property type="project" value="UniProtKB-KW"/>
</dbReference>
<keyword evidence="7" id="KW-1185">Reference proteome</keyword>
<evidence type="ECO:0000313" key="7">
    <source>
        <dbReference type="Proteomes" id="UP000323300"/>
    </source>
</evidence>
<dbReference type="OrthoDB" id="9807246at2"/>
<dbReference type="InterPro" id="IPR006913">
    <property type="entry name" value="CENP-V/GFA"/>
</dbReference>
<dbReference type="GO" id="GO:0016846">
    <property type="term" value="F:carbon-sulfur lyase activity"/>
    <property type="evidence" value="ECO:0007669"/>
    <property type="project" value="InterPro"/>
</dbReference>
<evidence type="ECO:0000256" key="3">
    <source>
        <dbReference type="ARBA" id="ARBA00022833"/>
    </source>
</evidence>
<evidence type="ECO:0000259" key="5">
    <source>
        <dbReference type="PROSITE" id="PS51891"/>
    </source>
</evidence>
<dbReference type="RefSeq" id="WP_149760151.1">
    <property type="nucleotide sequence ID" value="NZ_BSPE01000056.1"/>
</dbReference>
<organism evidence="6 7">
    <name type="scientific">Neomesorhizobium albiziae</name>
    <dbReference type="NCBI Taxonomy" id="335020"/>
    <lineage>
        <taxon>Bacteria</taxon>
        <taxon>Pseudomonadati</taxon>
        <taxon>Pseudomonadota</taxon>
        <taxon>Alphaproteobacteria</taxon>
        <taxon>Hyphomicrobiales</taxon>
        <taxon>Phyllobacteriaceae</taxon>
        <taxon>Neomesorhizobium</taxon>
    </lineage>
</organism>
<keyword evidence="2" id="KW-0479">Metal-binding</keyword>
<gene>
    <name evidence="6" type="ORF">SAMN04488498_105122</name>
</gene>
<dbReference type="Pfam" id="PF04828">
    <property type="entry name" value="GFA"/>
    <property type="match status" value="1"/>
</dbReference>
<dbReference type="PANTHER" id="PTHR33337">
    <property type="entry name" value="GFA DOMAIN-CONTAINING PROTEIN"/>
    <property type="match status" value="1"/>
</dbReference>
<dbReference type="PROSITE" id="PS51891">
    <property type="entry name" value="CENP_V_GFA"/>
    <property type="match status" value="1"/>
</dbReference>
<name>A0A1I3YT95_9HYPH</name>